<keyword evidence="3" id="KW-1185">Reference proteome</keyword>
<accession>D2VV80</accession>
<dbReference type="GeneID" id="8858474"/>
<feature type="compositionally biased region" description="Polar residues" evidence="1">
    <location>
        <begin position="999"/>
        <end position="1008"/>
    </location>
</feature>
<dbReference type="EMBL" id="GG738901">
    <property type="protein sequence ID" value="EFC39189.1"/>
    <property type="molecule type" value="Genomic_DNA"/>
</dbReference>
<dbReference type="AlphaFoldDB" id="D2VV80"/>
<evidence type="ECO:0000313" key="2">
    <source>
        <dbReference type="EMBL" id="EFC39189.1"/>
    </source>
</evidence>
<dbReference type="InParanoid" id="D2VV80"/>
<dbReference type="OrthoDB" id="10523624at2759"/>
<protein>
    <submittedName>
        <fullName evidence="2">Uncharacterized protein</fullName>
    </submittedName>
</protein>
<reference evidence="2 3" key="1">
    <citation type="journal article" date="2010" name="Cell">
        <title>The genome of Naegleria gruberi illuminates early eukaryotic versatility.</title>
        <authorList>
            <person name="Fritz-Laylin L.K."/>
            <person name="Prochnik S.E."/>
            <person name="Ginger M.L."/>
            <person name="Dacks J.B."/>
            <person name="Carpenter M.L."/>
            <person name="Field M.C."/>
            <person name="Kuo A."/>
            <person name="Paredez A."/>
            <person name="Chapman J."/>
            <person name="Pham J."/>
            <person name="Shu S."/>
            <person name="Neupane R."/>
            <person name="Cipriano M."/>
            <person name="Mancuso J."/>
            <person name="Tu H."/>
            <person name="Salamov A."/>
            <person name="Lindquist E."/>
            <person name="Shapiro H."/>
            <person name="Lucas S."/>
            <person name="Grigoriev I.V."/>
            <person name="Cande W.Z."/>
            <person name="Fulton C."/>
            <person name="Rokhsar D.S."/>
            <person name="Dawson S.C."/>
        </authorList>
    </citation>
    <scope>NUCLEOTIDE SEQUENCE [LARGE SCALE GENOMIC DNA]</scope>
    <source>
        <strain evidence="2 3">NEG-M</strain>
    </source>
</reference>
<dbReference type="OMA" id="DHITAMI"/>
<organism evidence="3">
    <name type="scientific">Naegleria gruberi</name>
    <name type="common">Amoeba</name>
    <dbReference type="NCBI Taxonomy" id="5762"/>
    <lineage>
        <taxon>Eukaryota</taxon>
        <taxon>Discoba</taxon>
        <taxon>Heterolobosea</taxon>
        <taxon>Tetramitia</taxon>
        <taxon>Eutetramitia</taxon>
        <taxon>Vahlkampfiidae</taxon>
        <taxon>Naegleria</taxon>
    </lineage>
</organism>
<evidence type="ECO:0000256" key="1">
    <source>
        <dbReference type="SAM" id="MobiDB-lite"/>
    </source>
</evidence>
<evidence type="ECO:0000313" key="3">
    <source>
        <dbReference type="Proteomes" id="UP000006671"/>
    </source>
</evidence>
<dbReference type="RefSeq" id="XP_002671933.1">
    <property type="nucleotide sequence ID" value="XM_002671887.1"/>
</dbReference>
<name>D2VV80_NAEGR</name>
<proteinExistence type="predicted"/>
<dbReference type="Proteomes" id="UP000006671">
    <property type="component" value="Unassembled WGS sequence"/>
</dbReference>
<gene>
    <name evidence="2" type="ORF">NAEGRDRAFT_81341</name>
</gene>
<dbReference type="KEGG" id="ngr:NAEGRDRAFT_81341"/>
<sequence>MNELLTTTNNHKNILTYFYAPINDCTNINSSSSASEPFSNKHEKHEDDDLNLIANKSTKVVRDIFLFEEWRLIASFLTRKNCFGGLASVNKTSRLAVLSVHFIRNSAVIKSFALRWIWAQTIDSYSDKLPNNRFIEILKPLQEEYYDLHQFIQDPNQEKSENYFPIPNYYSRNLVKAACSVGNNEIILQLIEKSFLFDLSTVTPSKYYDLAFLNGHYDTAVAFAKTLLLRNGELDISKCIPQIISPFIAPIEFENQYQIVYQLFNRSQTHYQLGISRIIYELLHSQLLQTCHEEASKIGWTNLLDIALFNLHFPQLLMRNDIESVQFIVGRLYQNRKENNTLPLFSNDLERILIQIQSLDQVDFLVWFFEYIGSLGELTLLSDLIFNNLNTILTINTKFLDIYLNQFHGRHVENDEKRLYEYMDGLDTNYLNLISLLGITKIPYERIAKHLNSCAQYYLVNYGNVIVQYYEPEIATIIFNNIQLFLDDTKIHPKKRSLCLTPRVQTDLVNLFLKQEIVDWKLIVEFIEKNPFMSNFMEIIISNAYDSFTRTILDRIYSTSDSENYSSRRRFIFKSFTRYIEKDVYDFCALLMFACTVEKSFMKALIERNEFLISKIHASFEPFQNVSQMIERWNDGSFELISHDLPVLDCLCNSSLKVFVNAIGSLWPLSNNFLSLTFKILDESYEPIVRNNINDIRNIIRHFITSSHDIDIITSYFKTTIHQEEILNVLMGLPLFTKDNLLNISTSVLARTKLTLSSLDTIVNIIHDHFDDVLEQKFKDYITIPQDNLSQLISIKYHPKSISLLERISYRHLFEPSYLSFFEQIESVCGRGSMVSSDSAQAYWNASSDPYLLLNDRDTIMNLLSKYETIPKTSKWRSILTGLVNHGFIDELLERLAEKEHRKPILFENSPLFTLTSSFGNISTSSEFLQENRKKEQQSEREKQLSYVQAPPLFNFTFDFGNSNNNNNNNGNSFIFLSKNESNSGNSSSDGLELHSSKAPPTNYSHTTLPFNQYLQFKQ</sequence>
<feature type="region of interest" description="Disordered" evidence="1">
    <location>
        <begin position="986"/>
        <end position="1008"/>
    </location>
</feature>
<dbReference type="VEuPathDB" id="AmoebaDB:NAEGRDRAFT_81341"/>